<evidence type="ECO:0000256" key="3">
    <source>
        <dbReference type="ARBA" id="ARBA00023319"/>
    </source>
</evidence>
<dbReference type="Pfam" id="PF13895">
    <property type="entry name" value="Ig_2"/>
    <property type="match status" value="1"/>
</dbReference>
<dbReference type="Proteomes" id="UP000762676">
    <property type="component" value="Unassembled WGS sequence"/>
</dbReference>
<dbReference type="Gene3D" id="2.60.40.10">
    <property type="entry name" value="Immunoglobulins"/>
    <property type="match status" value="6"/>
</dbReference>
<reference evidence="7 8" key="1">
    <citation type="journal article" date="2021" name="Elife">
        <title>Chloroplast acquisition without the gene transfer in kleptoplastic sea slugs, Plakobranchus ocellatus.</title>
        <authorList>
            <person name="Maeda T."/>
            <person name="Takahashi S."/>
            <person name="Yoshida T."/>
            <person name="Shimamura S."/>
            <person name="Takaki Y."/>
            <person name="Nagai Y."/>
            <person name="Toyoda A."/>
            <person name="Suzuki Y."/>
            <person name="Arimoto A."/>
            <person name="Ishii H."/>
            <person name="Satoh N."/>
            <person name="Nishiyama T."/>
            <person name="Hasebe M."/>
            <person name="Maruyama T."/>
            <person name="Minagawa J."/>
            <person name="Obokata J."/>
            <person name="Shigenobu S."/>
        </authorList>
    </citation>
    <scope>NUCLEOTIDE SEQUENCE [LARGE SCALE GENOMIC DNA]</scope>
</reference>
<proteinExistence type="predicted"/>
<dbReference type="GO" id="GO:0016020">
    <property type="term" value="C:membrane"/>
    <property type="evidence" value="ECO:0007669"/>
    <property type="project" value="UniProtKB-SubCell"/>
</dbReference>
<dbReference type="SUPFAM" id="SSF49265">
    <property type="entry name" value="Fibronectin type III"/>
    <property type="match status" value="2"/>
</dbReference>
<dbReference type="SUPFAM" id="SSF48726">
    <property type="entry name" value="Immunoglobulin"/>
    <property type="match status" value="3"/>
</dbReference>
<dbReference type="AlphaFoldDB" id="A0AAV4HQ84"/>
<feature type="domain" description="Ig-like" evidence="5">
    <location>
        <begin position="57"/>
        <end position="143"/>
    </location>
</feature>
<dbReference type="InterPro" id="IPR007110">
    <property type="entry name" value="Ig-like_dom"/>
</dbReference>
<dbReference type="SMART" id="SM00060">
    <property type="entry name" value="FN3"/>
    <property type="match status" value="3"/>
</dbReference>
<dbReference type="InterPro" id="IPR003599">
    <property type="entry name" value="Ig_sub"/>
</dbReference>
<protein>
    <submittedName>
        <fullName evidence="7">Protein sidekick-1</fullName>
    </submittedName>
</protein>
<feature type="domain" description="Ig-like" evidence="5">
    <location>
        <begin position="360"/>
        <end position="444"/>
    </location>
</feature>
<gene>
    <name evidence="7" type="ORF">ElyMa_004540000</name>
</gene>
<evidence type="ECO:0000256" key="4">
    <source>
        <dbReference type="SAM" id="MobiDB-lite"/>
    </source>
</evidence>
<dbReference type="FunFam" id="2.60.40.10:FF:000032">
    <property type="entry name" value="palladin isoform X1"/>
    <property type="match status" value="1"/>
</dbReference>
<dbReference type="Pfam" id="PF00041">
    <property type="entry name" value="fn3"/>
    <property type="match status" value="1"/>
</dbReference>
<dbReference type="Pfam" id="PF07679">
    <property type="entry name" value="I-set"/>
    <property type="match status" value="2"/>
</dbReference>
<dbReference type="CDD" id="cd00063">
    <property type="entry name" value="FN3"/>
    <property type="match status" value="2"/>
</dbReference>
<dbReference type="PANTHER" id="PTHR44170:SF6">
    <property type="entry name" value="CONTACTIN"/>
    <property type="match status" value="1"/>
</dbReference>
<keyword evidence="8" id="KW-1185">Reference proteome</keyword>
<keyword evidence="3" id="KW-0393">Immunoglobulin domain</keyword>
<dbReference type="CDD" id="cd00096">
    <property type="entry name" value="Ig"/>
    <property type="match status" value="1"/>
</dbReference>
<dbReference type="InterPro" id="IPR003961">
    <property type="entry name" value="FN3_dom"/>
</dbReference>
<evidence type="ECO:0000313" key="7">
    <source>
        <dbReference type="EMBL" id="GFR99899.1"/>
    </source>
</evidence>
<evidence type="ECO:0000256" key="2">
    <source>
        <dbReference type="ARBA" id="ARBA00023157"/>
    </source>
</evidence>
<evidence type="ECO:0000313" key="8">
    <source>
        <dbReference type="Proteomes" id="UP000762676"/>
    </source>
</evidence>
<dbReference type="InterPro" id="IPR013098">
    <property type="entry name" value="Ig_I-set"/>
</dbReference>
<feature type="region of interest" description="Disordered" evidence="4">
    <location>
        <begin position="575"/>
        <end position="598"/>
    </location>
</feature>
<feature type="domain" description="Fibronectin type-III" evidence="6">
    <location>
        <begin position="698"/>
        <end position="767"/>
    </location>
</feature>
<accession>A0AAV4HQ84</accession>
<dbReference type="PROSITE" id="PS50835">
    <property type="entry name" value="IG_LIKE"/>
    <property type="match status" value="3"/>
</dbReference>
<feature type="domain" description="Ig-like" evidence="5">
    <location>
        <begin position="259"/>
        <end position="354"/>
    </location>
</feature>
<evidence type="ECO:0000256" key="1">
    <source>
        <dbReference type="ARBA" id="ARBA00022737"/>
    </source>
</evidence>
<evidence type="ECO:0000259" key="6">
    <source>
        <dbReference type="PROSITE" id="PS50853"/>
    </source>
</evidence>
<name>A0AAV4HQ84_9GAST</name>
<dbReference type="PROSITE" id="PS50853">
    <property type="entry name" value="FN3"/>
    <property type="match status" value="3"/>
</dbReference>
<comment type="caution">
    <text evidence="7">The sequence shown here is derived from an EMBL/GenBank/DDBJ whole genome shotgun (WGS) entry which is preliminary data.</text>
</comment>
<keyword evidence="1" id="KW-0677">Repeat</keyword>
<dbReference type="GO" id="GO:0098609">
    <property type="term" value="P:cell-cell adhesion"/>
    <property type="evidence" value="ECO:0007669"/>
    <property type="project" value="TreeGrafter"/>
</dbReference>
<dbReference type="FunFam" id="2.60.40.10:FF:000028">
    <property type="entry name" value="Neuronal cell adhesion molecule"/>
    <property type="match status" value="1"/>
</dbReference>
<sequence>MQDSGRRHQYSAMRGETKRCCNLQLLSHQAKGVATVVMLLLLPVAYPQIPSNQESTPKITREITVSDKATSIELPKGASPYFLIEAQGLQPLQYVWYQDDIVIQNNTSPLLTIQSVQISQSGIYRCLVYNKLGACRSLPFSLTVKELGVWPTNMPSQMVTVKEREFVVLNVPEISYFNDFVRITWQKDNRMVLSGGLNTYKALDHSLAILNIPLSYEGSHFKVSLMHYPLSPGASVTTVSNDFVFNVAASTDQSTFIAPQFVIRPKDVIATAGTNIKMECVIYGQPFNNLQITWFKGFGASRTPITPGDIHLLLSSNMRVLTIKSVAKDDAGVYGCEGTVNQHNQSVSHQATLTVIGAPPTLVQSPQSKTVAEHEDTGFTCTVTGGPRPEKYWTKDGVNVTIGGRIRITQQQLLIGRAELADSGSYKCNAVNIKGSVAAEAVLTVVVKTQIIKPPQSKSSILSTDTEMECGVRSDPTITPVWTWFFTPTYASEASYAYLAIPAPPLTPAIYALSIIVPYLTALPDDPAATGSTSTEASWETVNSDVDPALRSIVVEDLLPSKFYRFRMIAVNRVNESPPSEPAPKQAIKMPAQPPSEAPKNLHCLNDGERRIKVGWDPPPTSSWNGDLQGYYVYYKVSAFGEEKRVDVKGAETRQTIIDFLAYNMQYRIIIAAYNEKGAGVRSGPYYVTTLQGTPAAPPKNVELTSPDSTTIKVEWDPPDSRFLNGINKGYDIDVVQGSILERVENVLFDASNPTGRQVRFLTQPTF</sequence>
<feature type="domain" description="Fibronectin type-III" evidence="6">
    <location>
        <begin position="598"/>
        <end position="693"/>
    </location>
</feature>
<dbReference type="InterPro" id="IPR013783">
    <property type="entry name" value="Ig-like_fold"/>
</dbReference>
<dbReference type="PANTHER" id="PTHR44170">
    <property type="entry name" value="PROTEIN SIDEKICK"/>
    <property type="match status" value="1"/>
</dbReference>
<evidence type="ECO:0000259" key="5">
    <source>
        <dbReference type="PROSITE" id="PS50835"/>
    </source>
</evidence>
<dbReference type="SMART" id="SM00409">
    <property type="entry name" value="IG"/>
    <property type="match status" value="3"/>
</dbReference>
<dbReference type="InterPro" id="IPR036116">
    <property type="entry name" value="FN3_sf"/>
</dbReference>
<keyword evidence="2" id="KW-1015">Disulfide bond</keyword>
<dbReference type="EMBL" id="BMAT01009160">
    <property type="protein sequence ID" value="GFR99899.1"/>
    <property type="molecule type" value="Genomic_DNA"/>
</dbReference>
<dbReference type="SMART" id="SM00408">
    <property type="entry name" value="IGc2"/>
    <property type="match status" value="3"/>
</dbReference>
<dbReference type="InterPro" id="IPR003598">
    <property type="entry name" value="Ig_sub2"/>
</dbReference>
<organism evidence="7 8">
    <name type="scientific">Elysia marginata</name>
    <dbReference type="NCBI Taxonomy" id="1093978"/>
    <lineage>
        <taxon>Eukaryota</taxon>
        <taxon>Metazoa</taxon>
        <taxon>Spiralia</taxon>
        <taxon>Lophotrochozoa</taxon>
        <taxon>Mollusca</taxon>
        <taxon>Gastropoda</taxon>
        <taxon>Heterobranchia</taxon>
        <taxon>Euthyneura</taxon>
        <taxon>Panpulmonata</taxon>
        <taxon>Sacoglossa</taxon>
        <taxon>Placobranchoidea</taxon>
        <taxon>Plakobranchidae</taxon>
        <taxon>Elysia</taxon>
    </lineage>
</organism>
<dbReference type="InterPro" id="IPR036179">
    <property type="entry name" value="Ig-like_dom_sf"/>
</dbReference>
<feature type="domain" description="Fibronectin type-III" evidence="6">
    <location>
        <begin position="501"/>
        <end position="591"/>
    </location>
</feature>